<dbReference type="PROSITE" id="PS00010">
    <property type="entry name" value="ASX_HYDROXYL"/>
    <property type="match status" value="1"/>
</dbReference>
<dbReference type="InterPro" id="IPR000152">
    <property type="entry name" value="EGF-type_Asp/Asn_hydroxyl_site"/>
</dbReference>
<dbReference type="SMART" id="SM00179">
    <property type="entry name" value="EGF_CA"/>
    <property type="match status" value="3"/>
</dbReference>
<sequence>MWQFAFVYIVCIPLFTEGDVLCPFQGDRNISGFLMEKFHECFTIKKGFVDDNVVDLHEMYADRCNTYPFGELYNFASNTKYITKFRGTLATTYKDRIHDMVFVSGLKLHSDKDLSGGMYNKSYGSLYNHTLGTGQKYFITIGRKRFAYTTLESLIEIQEIEASRIKYPLCIFVHYKSSGTFTKHLWQCKISASRLMKRFRGSEFAFACKHPTFTNCIEWDKHYCKCRQGFLGKYCDEVYCSPSTCLHGGTCEAHGSYEFCKCTPGWSGRKCEIKVTSCKDNPCQGQSSCTDVMFYYICHCAPDRTGMNCEEEAGPCRSSPCRNGGVCMAATNAVFSCACKPPYTGDTCESIAKDAATEKTISATFLFASAFVPSMIIATLISLCFIRANTEYGGGKFKSRSGLESGTSRFFRTMNQSVTGRKTGLSFTMTRRMKSGTTTSPKSKTLSKY</sequence>
<dbReference type="SMART" id="SM00181">
    <property type="entry name" value="EGF"/>
    <property type="match status" value="4"/>
</dbReference>
<dbReference type="SUPFAM" id="SSF57196">
    <property type="entry name" value="EGF/Laminin"/>
    <property type="match status" value="3"/>
</dbReference>
<feature type="disulfide bond" evidence="5">
    <location>
        <begin position="262"/>
        <end position="271"/>
    </location>
</feature>
<dbReference type="PANTHER" id="PTHR12916">
    <property type="entry name" value="CYTOCHROME C OXIDASE POLYPEPTIDE VIC-2"/>
    <property type="match status" value="1"/>
</dbReference>
<name>A0A085N8Q4_9BILA</name>
<feature type="signal peptide" evidence="7">
    <location>
        <begin position="1"/>
        <end position="18"/>
    </location>
</feature>
<gene>
    <name evidence="9" type="ORF">M514_07063</name>
</gene>
<keyword evidence="4 5" id="KW-1015">Disulfide bond</keyword>
<evidence type="ECO:0000256" key="5">
    <source>
        <dbReference type="PROSITE-ProRule" id="PRU00076"/>
    </source>
</evidence>
<keyword evidence="2 7" id="KW-0732">Signal</keyword>
<evidence type="ECO:0000313" key="9">
    <source>
        <dbReference type="EMBL" id="KFD65850.1"/>
    </source>
</evidence>
<keyword evidence="6" id="KW-0812">Transmembrane</keyword>
<evidence type="ECO:0000256" key="7">
    <source>
        <dbReference type="SAM" id="SignalP"/>
    </source>
</evidence>
<evidence type="ECO:0000256" key="6">
    <source>
        <dbReference type="SAM" id="Phobius"/>
    </source>
</evidence>
<keyword evidence="6" id="KW-0472">Membrane</keyword>
<dbReference type="AlphaFoldDB" id="A0A085N8Q4"/>
<dbReference type="FunFam" id="2.10.25.10:FF:000095">
    <property type="entry name" value="Notch, isoform B"/>
    <property type="match status" value="1"/>
</dbReference>
<reference evidence="9" key="1">
    <citation type="journal article" date="2014" name="Nat. Genet.">
        <title>Genome and transcriptome of the porcine whipworm Trichuris suis.</title>
        <authorList>
            <person name="Jex A.R."/>
            <person name="Nejsum P."/>
            <person name="Schwarz E.M."/>
            <person name="Hu L."/>
            <person name="Young N.D."/>
            <person name="Hall R.S."/>
            <person name="Korhonen P.K."/>
            <person name="Liao S."/>
            <person name="Thamsborg S."/>
            <person name="Xia J."/>
            <person name="Xu P."/>
            <person name="Wang S."/>
            <person name="Scheerlinck J.P."/>
            <person name="Hofmann A."/>
            <person name="Sternberg P.W."/>
            <person name="Wang J."/>
            <person name="Gasser R.B."/>
        </authorList>
    </citation>
    <scope>NUCLEOTIDE SEQUENCE [LARGE SCALE GENOMIC DNA]</scope>
    <source>
        <strain evidence="9">DCEP-RM93F</strain>
    </source>
</reference>
<dbReference type="GO" id="GO:0005509">
    <property type="term" value="F:calcium ion binding"/>
    <property type="evidence" value="ECO:0007669"/>
    <property type="project" value="InterPro"/>
</dbReference>
<evidence type="ECO:0000256" key="4">
    <source>
        <dbReference type="ARBA" id="ARBA00023157"/>
    </source>
</evidence>
<dbReference type="GO" id="GO:0005112">
    <property type="term" value="F:Notch binding"/>
    <property type="evidence" value="ECO:0007669"/>
    <property type="project" value="TreeGrafter"/>
</dbReference>
<dbReference type="InterPro" id="IPR001881">
    <property type="entry name" value="EGF-like_Ca-bd_dom"/>
</dbReference>
<comment type="caution">
    <text evidence="5">Lacks conserved residue(s) required for the propagation of feature annotation.</text>
</comment>
<dbReference type="PROSITE" id="PS00022">
    <property type="entry name" value="EGF_1"/>
    <property type="match status" value="3"/>
</dbReference>
<dbReference type="Gene3D" id="2.10.25.10">
    <property type="entry name" value="Laminin"/>
    <property type="match status" value="3"/>
</dbReference>
<feature type="disulfide bond" evidence="5">
    <location>
        <begin position="339"/>
        <end position="348"/>
    </location>
</feature>
<organism evidence="9">
    <name type="scientific">Trichuris suis</name>
    <name type="common">pig whipworm</name>
    <dbReference type="NCBI Taxonomy" id="68888"/>
    <lineage>
        <taxon>Eukaryota</taxon>
        <taxon>Metazoa</taxon>
        <taxon>Ecdysozoa</taxon>
        <taxon>Nematoda</taxon>
        <taxon>Enoplea</taxon>
        <taxon>Dorylaimia</taxon>
        <taxon>Trichinellida</taxon>
        <taxon>Trichuridae</taxon>
        <taxon>Trichuris</taxon>
    </lineage>
</organism>
<dbReference type="Proteomes" id="UP000030758">
    <property type="component" value="Unassembled WGS sequence"/>
</dbReference>
<dbReference type="InterPro" id="IPR000742">
    <property type="entry name" value="EGF"/>
</dbReference>
<dbReference type="PANTHER" id="PTHR12916:SF4">
    <property type="entry name" value="UNINFLATABLE, ISOFORM C"/>
    <property type="match status" value="1"/>
</dbReference>
<feature type="domain" description="EGF-like" evidence="8">
    <location>
        <begin position="274"/>
        <end position="310"/>
    </location>
</feature>
<dbReference type="CDD" id="cd00054">
    <property type="entry name" value="EGF_CA"/>
    <property type="match status" value="1"/>
</dbReference>
<feature type="domain" description="EGF-like" evidence="8">
    <location>
        <begin position="236"/>
        <end position="272"/>
    </location>
</feature>
<evidence type="ECO:0000256" key="1">
    <source>
        <dbReference type="ARBA" id="ARBA00022536"/>
    </source>
</evidence>
<dbReference type="PROSITE" id="PS01186">
    <property type="entry name" value="EGF_2"/>
    <property type="match status" value="2"/>
</dbReference>
<evidence type="ECO:0000259" key="8">
    <source>
        <dbReference type="PROSITE" id="PS50026"/>
    </source>
</evidence>
<feature type="disulfide bond" evidence="5">
    <location>
        <begin position="300"/>
        <end position="309"/>
    </location>
</feature>
<proteinExistence type="predicted"/>
<protein>
    <recommendedName>
        <fullName evidence="8">EGF-like domain-containing protein</fullName>
    </recommendedName>
</protein>
<keyword evidence="6" id="KW-1133">Transmembrane helix</keyword>
<dbReference type="PROSITE" id="PS50026">
    <property type="entry name" value="EGF_3"/>
    <property type="match status" value="3"/>
</dbReference>
<feature type="domain" description="EGF-like" evidence="8">
    <location>
        <begin position="312"/>
        <end position="349"/>
    </location>
</feature>
<keyword evidence="3" id="KW-0677">Repeat</keyword>
<feature type="transmembrane region" description="Helical" evidence="6">
    <location>
        <begin position="365"/>
        <end position="386"/>
    </location>
</feature>
<keyword evidence="1 5" id="KW-0245">EGF-like domain</keyword>
<evidence type="ECO:0000256" key="3">
    <source>
        <dbReference type="ARBA" id="ARBA00022737"/>
    </source>
</evidence>
<dbReference type="EMBL" id="KL367531">
    <property type="protein sequence ID" value="KFD65850.1"/>
    <property type="molecule type" value="Genomic_DNA"/>
</dbReference>
<evidence type="ECO:0000256" key="2">
    <source>
        <dbReference type="ARBA" id="ARBA00022729"/>
    </source>
</evidence>
<accession>A0A085N8Q4</accession>
<dbReference type="GO" id="GO:0007219">
    <property type="term" value="P:Notch signaling pathway"/>
    <property type="evidence" value="ECO:0007669"/>
    <property type="project" value="TreeGrafter"/>
</dbReference>
<feature type="chain" id="PRO_5001795777" description="EGF-like domain-containing protein" evidence="7">
    <location>
        <begin position="19"/>
        <end position="449"/>
    </location>
</feature>